<name>A0ABR1BWQ6_NECAM</name>
<evidence type="ECO:0000313" key="1">
    <source>
        <dbReference type="EMBL" id="KAK6729792.1"/>
    </source>
</evidence>
<gene>
    <name evidence="1" type="primary">Necator_chrI.g2819</name>
    <name evidence="1" type="ORF">RB195_006691</name>
</gene>
<protein>
    <submittedName>
        <fullName evidence="1">Uncharacterized protein</fullName>
    </submittedName>
</protein>
<reference evidence="1 2" key="1">
    <citation type="submission" date="2023-08" db="EMBL/GenBank/DDBJ databases">
        <title>A Necator americanus chromosomal reference genome.</title>
        <authorList>
            <person name="Ilik V."/>
            <person name="Petrzelkova K.J."/>
            <person name="Pardy F."/>
            <person name="Fuh T."/>
            <person name="Niatou-Singa F.S."/>
            <person name="Gouil Q."/>
            <person name="Baker L."/>
            <person name="Ritchie M.E."/>
            <person name="Jex A.R."/>
            <person name="Gazzola D."/>
            <person name="Li H."/>
            <person name="Toshio Fujiwara R."/>
            <person name="Zhan B."/>
            <person name="Aroian R.V."/>
            <person name="Pafco B."/>
            <person name="Schwarz E.M."/>
        </authorList>
    </citation>
    <scope>NUCLEOTIDE SEQUENCE [LARGE SCALE GENOMIC DNA]</scope>
    <source>
        <strain evidence="1 2">Aroian</strain>
        <tissue evidence="1">Whole animal</tissue>
    </source>
</reference>
<evidence type="ECO:0000313" key="2">
    <source>
        <dbReference type="Proteomes" id="UP001303046"/>
    </source>
</evidence>
<keyword evidence="2" id="KW-1185">Reference proteome</keyword>
<organism evidence="1 2">
    <name type="scientific">Necator americanus</name>
    <name type="common">Human hookworm</name>
    <dbReference type="NCBI Taxonomy" id="51031"/>
    <lineage>
        <taxon>Eukaryota</taxon>
        <taxon>Metazoa</taxon>
        <taxon>Ecdysozoa</taxon>
        <taxon>Nematoda</taxon>
        <taxon>Chromadorea</taxon>
        <taxon>Rhabditida</taxon>
        <taxon>Rhabditina</taxon>
        <taxon>Rhabditomorpha</taxon>
        <taxon>Strongyloidea</taxon>
        <taxon>Ancylostomatidae</taxon>
        <taxon>Bunostominae</taxon>
        <taxon>Necator</taxon>
    </lineage>
</organism>
<sequence>MDSDEEIPGSCIIEGALDNTISVGEAVKMPEEELNMVKSNYTKAEEEVINVINQLLDRVQIESAAFHSITDGRHVEEGLDREIEAKMEVETNAFVEGRLSTTLITSDALCRKETPIEQPSSSRGDPEKKAIVESFLAKLENAAVKLNRRECRALQREIEAAHGLERTFPSPLSSKPLWMRGP</sequence>
<dbReference type="EMBL" id="JAVFWL010000001">
    <property type="protein sequence ID" value="KAK6729792.1"/>
    <property type="molecule type" value="Genomic_DNA"/>
</dbReference>
<accession>A0ABR1BWQ6</accession>
<proteinExistence type="predicted"/>
<comment type="caution">
    <text evidence="1">The sequence shown here is derived from an EMBL/GenBank/DDBJ whole genome shotgun (WGS) entry which is preliminary data.</text>
</comment>
<dbReference type="Proteomes" id="UP001303046">
    <property type="component" value="Unassembled WGS sequence"/>
</dbReference>